<dbReference type="RefSeq" id="XP_024501994.1">
    <property type="nucleotide sequence ID" value="XM_024647969.1"/>
</dbReference>
<reference evidence="4" key="2">
    <citation type="submission" date="2020-12" db="UniProtKB">
        <authorList>
            <consortium name="WormBaseParasite"/>
        </authorList>
    </citation>
    <scope>IDENTIFICATION</scope>
</reference>
<feature type="chain" id="PRO_5015030396" evidence="1">
    <location>
        <begin position="16"/>
        <end position="364"/>
    </location>
</feature>
<protein>
    <submittedName>
        <fullName evidence="2 4">Uncharacterized protein</fullName>
    </submittedName>
</protein>
<dbReference type="WormBase" id="SRAE_1000106100">
    <property type="protein sequence ID" value="SRP05077"/>
    <property type="gene ID" value="WBGene00257662"/>
</dbReference>
<evidence type="ECO:0000313" key="2">
    <source>
        <dbReference type="EMBL" id="CEF62792.1"/>
    </source>
</evidence>
<evidence type="ECO:0000256" key="1">
    <source>
        <dbReference type="SAM" id="SignalP"/>
    </source>
</evidence>
<evidence type="ECO:0000313" key="3">
    <source>
        <dbReference type="Proteomes" id="UP000035682"/>
    </source>
</evidence>
<dbReference type="Proteomes" id="UP000035682">
    <property type="component" value="Unplaced"/>
</dbReference>
<dbReference type="EMBL" id="LN609528">
    <property type="protein sequence ID" value="CEF62792.1"/>
    <property type="molecule type" value="Genomic_DNA"/>
</dbReference>
<dbReference type="CTD" id="36375157"/>
<dbReference type="AlphaFoldDB" id="A0A090L3X5"/>
<dbReference type="WBParaSite" id="SRAE_1000106100.1">
    <property type="protein sequence ID" value="SRAE_1000106100.1"/>
    <property type="gene ID" value="WBGene00257662"/>
</dbReference>
<name>A0A090L3X5_STRRB</name>
<reference evidence="2 3" key="1">
    <citation type="submission" date="2014-09" db="EMBL/GenBank/DDBJ databases">
        <authorList>
            <person name="Martin A.A."/>
        </authorList>
    </citation>
    <scope>NUCLEOTIDE SEQUENCE</scope>
    <source>
        <strain evidence="3">ED321</strain>
        <strain evidence="2">ED321 Heterogonic</strain>
    </source>
</reference>
<dbReference type="GeneID" id="36375157"/>
<evidence type="ECO:0000313" key="4">
    <source>
        <dbReference type="WBParaSite" id="SRAE_1000106100.1"/>
    </source>
</evidence>
<evidence type="ECO:0000313" key="5">
    <source>
        <dbReference type="WormBase" id="SRAE_1000106100"/>
    </source>
</evidence>
<organism evidence="2">
    <name type="scientific">Strongyloides ratti</name>
    <name type="common">Parasitic roundworm</name>
    <dbReference type="NCBI Taxonomy" id="34506"/>
    <lineage>
        <taxon>Eukaryota</taxon>
        <taxon>Metazoa</taxon>
        <taxon>Ecdysozoa</taxon>
        <taxon>Nematoda</taxon>
        <taxon>Chromadorea</taxon>
        <taxon>Rhabditida</taxon>
        <taxon>Tylenchina</taxon>
        <taxon>Panagrolaimomorpha</taxon>
        <taxon>Strongyloidoidea</taxon>
        <taxon>Strongyloididae</taxon>
        <taxon>Strongyloides</taxon>
    </lineage>
</organism>
<gene>
    <name evidence="2 4 5" type="ORF">SRAE_1000106100</name>
</gene>
<accession>A0A090L3X5</accession>
<feature type="signal peptide" evidence="1">
    <location>
        <begin position="1"/>
        <end position="15"/>
    </location>
</feature>
<proteinExistence type="predicted"/>
<keyword evidence="1" id="KW-0732">Signal</keyword>
<sequence length="364" mass="43325">MKLFILVLLFSIIDAHDSLNSIYQDYKCRSNRLIDISESFDSNIVWVLTQDCFLFLKLDWQMKYFIKKGLDFTKIWNNNCTLYTKESKMFINVVNNHIYITRFYYTLLEELEAIVNRINFIKLLHQKDIEYIKIKTFTTDTHEHHDYIETLPVSVSTTNLPIDCIVLHKKTIELKCLKKEFDTLSLLSYTVTSKNKFELKTKKKLRNIISEEQYKYKLFLNYDKLFLILSHNEMNTFVLINEIIEKDQTSKEKSHQNFIAMPSFNKKFFFSNIISTINNVGLTVNYCNKHDKTDKDIFNCKTFFVKGEIFTKNSVCVYNFLFNKKFVSLSGLIPLKNFKRTPTTLYRKNECINEIFNISKDEIN</sequence>
<keyword evidence="3" id="KW-1185">Reference proteome</keyword>